<dbReference type="InterPro" id="IPR005532">
    <property type="entry name" value="SUMF_dom"/>
</dbReference>
<sequence>MPHRSPSPAWILLLVLLLPAGCGRRERAPAIAPAMSATSDGDLVPGRIFADRLAPGWYGPDLVVIPAGDFDLGASKRDKQAPDSEKPAHRVVFAQPFALARTETTVAQFAEFVRRSGYVSLAERRGYSEVFDLASGRLVRGVGVDWRHDHLGKPARPEQPVVHVAYADAHAYTRWLSERSGRRYRLPSEAEWEYVLRAGGESVYPWGDKPKHPRQGNLAGDRDRFPNGRNWRNAITNYADGHWALAPVRSYASEPFGTFDMLGNVSEWVEDCWHENYRRAPADGDAWVNPGCRQRVQRGSAWLSSVDQSRMSFRLPADADRSNPRLGFRVAREL</sequence>
<dbReference type="SUPFAM" id="SSF56436">
    <property type="entry name" value="C-type lectin-like"/>
    <property type="match status" value="1"/>
</dbReference>
<protein>
    <recommendedName>
        <fullName evidence="2">Sulfatase-modifying factor enzyme-like domain-containing protein</fullName>
    </recommendedName>
</protein>
<dbReference type="PANTHER" id="PTHR23150:SF35">
    <property type="entry name" value="BLL6746 PROTEIN"/>
    <property type="match status" value="1"/>
</dbReference>
<feature type="domain" description="Sulfatase-modifying factor enzyme-like" evidence="2">
    <location>
        <begin position="60"/>
        <end position="332"/>
    </location>
</feature>
<comment type="caution">
    <text evidence="3">The sequence shown here is derived from an EMBL/GenBank/DDBJ whole genome shotgun (WGS) entry which is preliminary data.</text>
</comment>
<evidence type="ECO:0000259" key="2">
    <source>
        <dbReference type="Pfam" id="PF03781"/>
    </source>
</evidence>
<dbReference type="Pfam" id="PF03781">
    <property type="entry name" value="FGE-sulfatase"/>
    <property type="match status" value="1"/>
</dbReference>
<dbReference type="PANTHER" id="PTHR23150">
    <property type="entry name" value="SULFATASE MODIFYING FACTOR 1, 2"/>
    <property type="match status" value="1"/>
</dbReference>
<gene>
    <name evidence="3" type="ORF">GCM10010960_17570</name>
</gene>
<evidence type="ECO:0000313" key="4">
    <source>
        <dbReference type="Proteomes" id="UP000632858"/>
    </source>
</evidence>
<dbReference type="Gene3D" id="3.90.1580.10">
    <property type="entry name" value="paralog of FGE (formylglycine-generating enzyme)"/>
    <property type="match status" value="1"/>
</dbReference>
<dbReference type="GO" id="GO:0120147">
    <property type="term" value="F:formylglycine-generating oxidase activity"/>
    <property type="evidence" value="ECO:0007669"/>
    <property type="project" value="TreeGrafter"/>
</dbReference>
<evidence type="ECO:0000313" key="3">
    <source>
        <dbReference type="EMBL" id="GGF96410.1"/>
    </source>
</evidence>
<evidence type="ECO:0000256" key="1">
    <source>
        <dbReference type="SAM" id="MobiDB-lite"/>
    </source>
</evidence>
<accession>A0A917CSG0</accession>
<feature type="region of interest" description="Disordered" evidence="1">
    <location>
        <begin position="206"/>
        <end position="226"/>
    </location>
</feature>
<dbReference type="InterPro" id="IPR051043">
    <property type="entry name" value="Sulfatase_Mod_Factor_Kinase"/>
</dbReference>
<reference evidence="3" key="2">
    <citation type="submission" date="2020-09" db="EMBL/GenBank/DDBJ databases">
        <authorList>
            <person name="Sun Q."/>
            <person name="Zhou Y."/>
        </authorList>
    </citation>
    <scope>NUCLEOTIDE SEQUENCE</scope>
    <source>
        <strain evidence="3">CGMCC 1.12726</strain>
    </source>
</reference>
<dbReference type="EMBL" id="BMFO01000004">
    <property type="protein sequence ID" value="GGF96410.1"/>
    <property type="molecule type" value="Genomic_DNA"/>
</dbReference>
<dbReference type="InterPro" id="IPR042095">
    <property type="entry name" value="SUMF_sf"/>
</dbReference>
<keyword evidence="4" id="KW-1185">Reference proteome</keyword>
<dbReference type="AlphaFoldDB" id="A0A917CSG0"/>
<name>A0A917CSG0_9GAMM</name>
<dbReference type="Proteomes" id="UP000632858">
    <property type="component" value="Unassembled WGS sequence"/>
</dbReference>
<dbReference type="InterPro" id="IPR016187">
    <property type="entry name" value="CTDL_fold"/>
</dbReference>
<organism evidence="3 4">
    <name type="scientific">Arenimonas maotaiensis</name>
    <dbReference type="NCBI Taxonomy" id="1446479"/>
    <lineage>
        <taxon>Bacteria</taxon>
        <taxon>Pseudomonadati</taxon>
        <taxon>Pseudomonadota</taxon>
        <taxon>Gammaproteobacteria</taxon>
        <taxon>Lysobacterales</taxon>
        <taxon>Lysobacteraceae</taxon>
        <taxon>Arenimonas</taxon>
    </lineage>
</organism>
<reference evidence="3" key="1">
    <citation type="journal article" date="2014" name="Int. J. Syst. Evol. Microbiol.">
        <title>Complete genome sequence of Corynebacterium casei LMG S-19264T (=DSM 44701T), isolated from a smear-ripened cheese.</title>
        <authorList>
            <consortium name="US DOE Joint Genome Institute (JGI-PGF)"/>
            <person name="Walter F."/>
            <person name="Albersmeier A."/>
            <person name="Kalinowski J."/>
            <person name="Ruckert C."/>
        </authorList>
    </citation>
    <scope>NUCLEOTIDE SEQUENCE</scope>
    <source>
        <strain evidence="3">CGMCC 1.12726</strain>
    </source>
</reference>
<proteinExistence type="predicted"/>